<protein>
    <submittedName>
        <fullName evidence="7">CIC11C00000001188</fullName>
    </submittedName>
</protein>
<dbReference type="PRINTS" id="PR00463">
    <property type="entry name" value="EP450I"/>
</dbReference>
<dbReference type="PANTHER" id="PTHR46300:SF9">
    <property type="entry name" value="P450, PUTATIVE-RELATED"/>
    <property type="match status" value="1"/>
</dbReference>
<name>A0A1L0C274_9ASCO</name>
<feature type="binding site" description="axial binding residue" evidence="5">
    <location>
        <position position="459"/>
    </location>
    <ligand>
        <name>heme</name>
        <dbReference type="ChEBI" id="CHEBI:30413"/>
    </ligand>
    <ligandPart>
        <name>Fe</name>
        <dbReference type="ChEBI" id="CHEBI:18248"/>
    </ligandPart>
</feature>
<evidence type="ECO:0000256" key="3">
    <source>
        <dbReference type="ARBA" id="ARBA00023002"/>
    </source>
</evidence>
<evidence type="ECO:0000256" key="5">
    <source>
        <dbReference type="PIRSR" id="PIRSR602401-1"/>
    </source>
</evidence>
<evidence type="ECO:0000313" key="7">
    <source>
        <dbReference type="EMBL" id="SGZ56866.1"/>
    </source>
</evidence>
<dbReference type="GO" id="GO:0005506">
    <property type="term" value="F:iron ion binding"/>
    <property type="evidence" value="ECO:0007669"/>
    <property type="project" value="InterPro"/>
</dbReference>
<dbReference type="Gene3D" id="1.10.630.10">
    <property type="entry name" value="Cytochrome P450"/>
    <property type="match status" value="1"/>
</dbReference>
<proteinExistence type="inferred from homology"/>
<organism evidence="7 8">
    <name type="scientific">Sungouiella intermedia</name>
    <dbReference type="NCBI Taxonomy" id="45354"/>
    <lineage>
        <taxon>Eukaryota</taxon>
        <taxon>Fungi</taxon>
        <taxon>Dikarya</taxon>
        <taxon>Ascomycota</taxon>
        <taxon>Saccharomycotina</taxon>
        <taxon>Pichiomycetes</taxon>
        <taxon>Metschnikowiaceae</taxon>
        <taxon>Sungouiella</taxon>
    </lineage>
</organism>
<dbReference type="Proteomes" id="UP000182334">
    <property type="component" value="Chromosome VI"/>
</dbReference>
<dbReference type="InterPro" id="IPR002401">
    <property type="entry name" value="Cyt_P450_E_grp-I"/>
</dbReference>
<evidence type="ECO:0000256" key="6">
    <source>
        <dbReference type="SAM" id="SignalP"/>
    </source>
</evidence>
<comment type="similarity">
    <text evidence="1">Belongs to the cytochrome P450 family.</text>
</comment>
<dbReference type="EMBL" id="LT635761">
    <property type="protein sequence ID" value="SGZ56866.1"/>
    <property type="molecule type" value="Genomic_DNA"/>
</dbReference>
<dbReference type="InterPro" id="IPR050364">
    <property type="entry name" value="Cytochrome_P450_fung"/>
</dbReference>
<dbReference type="InterPro" id="IPR036396">
    <property type="entry name" value="Cyt_P450_sf"/>
</dbReference>
<evidence type="ECO:0000313" key="8">
    <source>
        <dbReference type="Proteomes" id="UP000182334"/>
    </source>
</evidence>
<keyword evidence="3" id="KW-0560">Oxidoreductase</keyword>
<keyword evidence="2 5" id="KW-0479">Metal-binding</keyword>
<dbReference type="GO" id="GO:0004497">
    <property type="term" value="F:monooxygenase activity"/>
    <property type="evidence" value="ECO:0007669"/>
    <property type="project" value="InterPro"/>
</dbReference>
<accession>A0A1L0C274</accession>
<comment type="cofactor">
    <cofactor evidence="5">
        <name>heme</name>
        <dbReference type="ChEBI" id="CHEBI:30413"/>
    </cofactor>
</comment>
<evidence type="ECO:0000256" key="2">
    <source>
        <dbReference type="ARBA" id="ARBA00022723"/>
    </source>
</evidence>
<evidence type="ECO:0000256" key="4">
    <source>
        <dbReference type="ARBA" id="ARBA00023004"/>
    </source>
</evidence>
<sequence>MISLFSFILSLLFLVSILVAVSRLFHKPQVHVLGAPSILGLPIVGNAFQLYHNPALTLSNWAQAVLLPVLLVHLGRMPVVVVSSFRMVRELYANHSVGLSSRPLLHTFHTVVSAVQGVTVGSTPAGASFRRKKKCLSMQLSNVALHQSLVNAAVDHHSRMALKHLLRFRLQVGCDCRTPLNDVSMLLPAQHFVLGVAIDITYGMTMDCERADSELTASIIATENQIIRTRALFANYQDYLPFLSRWPFSWIFSSKPQFWRDRRDAYMRRLYNDFEHRLLMNDPQAVRSMLGRILSNPKVSISASEIQSICLTMVSAGLDNSALTFDHLMGQFSHQHGYVMQEKLYSSLINLYDGDMVVAWHQVAISSDCNYALALISEAMRYFTVLPLGLPRLTTKKIICNGVTIPENTVVVMNAFAANHDPDQFHNPNEFNPDRWLNEDEMINTKMSHLTFGLGSRKCSGDKLAIRDLYTLLCRTILLFEVRRPADGKYHMKLNPFEGNLA</sequence>
<reference evidence="7 8" key="1">
    <citation type="submission" date="2016-10" db="EMBL/GenBank/DDBJ databases">
        <authorList>
            <person name="de Groot N.N."/>
        </authorList>
    </citation>
    <scope>NUCLEOTIDE SEQUENCE [LARGE SCALE GENOMIC DNA]</scope>
    <source>
        <strain evidence="7 8">CBS 141442</strain>
    </source>
</reference>
<dbReference type="PANTHER" id="PTHR46300">
    <property type="entry name" value="P450, PUTATIVE (EUROFUNG)-RELATED-RELATED"/>
    <property type="match status" value="1"/>
</dbReference>
<evidence type="ECO:0000256" key="1">
    <source>
        <dbReference type="ARBA" id="ARBA00010617"/>
    </source>
</evidence>
<feature type="signal peptide" evidence="6">
    <location>
        <begin position="1"/>
        <end position="20"/>
    </location>
</feature>
<dbReference type="InterPro" id="IPR001128">
    <property type="entry name" value="Cyt_P450"/>
</dbReference>
<feature type="chain" id="PRO_5012860174" evidence="6">
    <location>
        <begin position="21"/>
        <end position="502"/>
    </location>
</feature>
<dbReference type="SUPFAM" id="SSF48264">
    <property type="entry name" value="Cytochrome P450"/>
    <property type="match status" value="1"/>
</dbReference>
<keyword evidence="8" id="KW-1185">Reference proteome</keyword>
<keyword evidence="5" id="KW-0349">Heme</keyword>
<keyword evidence="4 5" id="KW-0408">Iron</keyword>
<dbReference type="GO" id="GO:0020037">
    <property type="term" value="F:heme binding"/>
    <property type="evidence" value="ECO:0007669"/>
    <property type="project" value="InterPro"/>
</dbReference>
<keyword evidence="6" id="KW-0732">Signal</keyword>
<dbReference type="Pfam" id="PF00067">
    <property type="entry name" value="p450"/>
    <property type="match status" value="1"/>
</dbReference>
<dbReference type="GO" id="GO:0016705">
    <property type="term" value="F:oxidoreductase activity, acting on paired donors, with incorporation or reduction of molecular oxygen"/>
    <property type="evidence" value="ECO:0007669"/>
    <property type="project" value="InterPro"/>
</dbReference>
<gene>
    <name evidence="7" type="ORF">SAMEA4029010_CIC11G00000001188</name>
</gene>
<dbReference type="STRING" id="45354.A0A1L0C274"/>
<dbReference type="AlphaFoldDB" id="A0A1L0C274"/>
<dbReference type="OrthoDB" id="1055148at2759"/>